<proteinExistence type="predicted"/>
<feature type="region of interest" description="Disordered" evidence="3">
    <location>
        <begin position="175"/>
        <end position="203"/>
    </location>
</feature>
<dbReference type="AlphaFoldDB" id="A0A1U6GV18"/>
<dbReference type="Proteomes" id="UP000190989">
    <property type="component" value="Unassembled WGS sequence"/>
</dbReference>
<evidence type="ECO:0000256" key="1">
    <source>
        <dbReference type="ARBA" id="ARBA00000085"/>
    </source>
</evidence>
<dbReference type="EC" id="2.7.13.3" evidence="2"/>
<gene>
    <name evidence="5" type="ORF">SAMN06295987_101534</name>
</gene>
<evidence type="ECO:0000256" key="2">
    <source>
        <dbReference type="ARBA" id="ARBA00012438"/>
    </source>
</evidence>
<dbReference type="STRING" id="428990.SAMN06295987_101534"/>
<dbReference type="SUPFAM" id="SSF47384">
    <property type="entry name" value="Homodimeric domain of signal transducing histidine kinase"/>
    <property type="match status" value="1"/>
</dbReference>
<evidence type="ECO:0000259" key="4">
    <source>
        <dbReference type="SMART" id="SM00388"/>
    </source>
</evidence>
<organism evidence="5 6">
    <name type="scientific">Novosphingobium mathurense</name>
    <dbReference type="NCBI Taxonomy" id="428990"/>
    <lineage>
        <taxon>Bacteria</taxon>
        <taxon>Pseudomonadati</taxon>
        <taxon>Pseudomonadota</taxon>
        <taxon>Alphaproteobacteria</taxon>
        <taxon>Sphingomonadales</taxon>
        <taxon>Sphingomonadaceae</taxon>
        <taxon>Novosphingobium</taxon>
    </lineage>
</organism>
<dbReference type="InterPro" id="IPR003661">
    <property type="entry name" value="HisK_dim/P_dom"/>
</dbReference>
<protein>
    <recommendedName>
        <fullName evidence="2">histidine kinase</fullName>
        <ecNumber evidence="2">2.7.13.3</ecNumber>
    </recommendedName>
</protein>
<dbReference type="GO" id="GO:0000155">
    <property type="term" value="F:phosphorelay sensor kinase activity"/>
    <property type="evidence" value="ECO:0007669"/>
    <property type="project" value="InterPro"/>
</dbReference>
<reference evidence="6" key="1">
    <citation type="submission" date="2017-02" db="EMBL/GenBank/DDBJ databases">
        <authorList>
            <person name="Varghese N."/>
            <person name="Submissions S."/>
        </authorList>
    </citation>
    <scope>NUCLEOTIDE SEQUENCE [LARGE SCALE GENOMIC DNA]</scope>
    <source>
        <strain evidence="6">SM117</strain>
    </source>
</reference>
<dbReference type="Gene3D" id="1.10.287.130">
    <property type="match status" value="1"/>
</dbReference>
<comment type="catalytic activity">
    <reaction evidence="1">
        <text>ATP + protein L-histidine = ADP + protein N-phospho-L-histidine.</text>
        <dbReference type="EC" id="2.7.13.3"/>
    </reaction>
</comment>
<sequence>MHFDDRLATVMRLPASGDALARIQYRQLVDLLGRLPCDAQSDMLEAGLARVEELAAHIPAADRARLLRQPLQPITNSRLLAILAADEPDVATAAITGARLQQDEWLKLIPELPVRARGILRHRRDLEPKVEALLERLGIRDRGLPPATNPAPQEVEPSAPSLEDILDLADESALEAQATASPEPAAPTPGVQPAPTPSVSPITPDHAAEWARAAAAVQAERPRNSEAGIGAIVRRIEEFRRARQSHSTFEVANDDPRLPLGDLATTAPRLPVTVDFETDQEGRITWADSAYAPSLVGLSLSAHEVTERQTLPDQDMATTIRHRLPLRAAHVRIAGAPRVAGEWQVDAIASFDEQTGRFLGYLGRLRRPARPRPHEARSGGNLSEADRMRQILHELRTPANAIQVAAEIIQQQLYGPAPHEYRALAAAIAGDCAHILAGFEELDRLVKLESGAMQVETGDCDISEILIQTVARLRTWTDPRRSGFALPVDIDLNTYPIQVDRIEAERLVWRLLAALAGSTAPDEILELACSREAGDCVVMRIALPAALAARDNDDLFDTPPGERGQTLSAGMFGLGFTLRLAAAEAVAVGGALRREGNDLHLTLPGLTAAAASHSTAVNHSR</sequence>
<dbReference type="InterPro" id="IPR036097">
    <property type="entry name" value="HisK_dim/P_sf"/>
</dbReference>
<dbReference type="SMART" id="SM00388">
    <property type="entry name" value="HisKA"/>
    <property type="match status" value="1"/>
</dbReference>
<accession>A0A1U6GV18</accession>
<feature type="domain" description="Signal transduction histidine kinase dimerisation/phosphoacceptor" evidence="4">
    <location>
        <begin position="383"/>
        <end position="451"/>
    </location>
</feature>
<feature type="compositionally biased region" description="Pro residues" evidence="3">
    <location>
        <begin position="184"/>
        <end position="198"/>
    </location>
</feature>
<keyword evidence="6" id="KW-1185">Reference proteome</keyword>
<evidence type="ECO:0000256" key="3">
    <source>
        <dbReference type="SAM" id="MobiDB-lite"/>
    </source>
</evidence>
<evidence type="ECO:0000313" key="6">
    <source>
        <dbReference type="Proteomes" id="UP000190989"/>
    </source>
</evidence>
<dbReference type="EMBL" id="FVZE01000001">
    <property type="protein sequence ID" value="SLJ87298.1"/>
    <property type="molecule type" value="Genomic_DNA"/>
</dbReference>
<name>A0A1U6GV18_9SPHN</name>
<evidence type="ECO:0000313" key="5">
    <source>
        <dbReference type="EMBL" id="SLJ87298.1"/>
    </source>
</evidence>
<dbReference type="RefSeq" id="WP_079729385.1">
    <property type="nucleotide sequence ID" value="NZ_FVZE01000001.1"/>
</dbReference>